<organism evidence="10 11">
    <name type="scientific">Sutterella massiliensis</name>
    <dbReference type="NCBI Taxonomy" id="1816689"/>
    <lineage>
        <taxon>Bacteria</taxon>
        <taxon>Pseudomonadati</taxon>
        <taxon>Pseudomonadota</taxon>
        <taxon>Betaproteobacteria</taxon>
        <taxon>Burkholderiales</taxon>
        <taxon>Sutterellaceae</taxon>
        <taxon>Sutterella</taxon>
    </lineage>
</organism>
<keyword evidence="4 8" id="KW-1133">Transmembrane helix</keyword>
<dbReference type="CDD" id="cd07989">
    <property type="entry name" value="LPLAT_AGPAT-like"/>
    <property type="match status" value="1"/>
</dbReference>
<keyword evidence="11" id="KW-1185">Reference proteome</keyword>
<comment type="caution">
    <text evidence="10">The sequence shown here is derived from an EMBL/GenBank/DDBJ whole genome shotgun (WGS) entry which is preliminary data.</text>
</comment>
<evidence type="ECO:0000256" key="2">
    <source>
        <dbReference type="ARBA" id="ARBA00022679"/>
    </source>
</evidence>
<comment type="subcellular location">
    <subcellularLocation>
        <location evidence="1">Membrane</location>
    </subcellularLocation>
</comment>
<dbReference type="SMART" id="SM00563">
    <property type="entry name" value="PlsC"/>
    <property type="match status" value="1"/>
</dbReference>
<name>A0ABS2DNH5_9BURK</name>
<evidence type="ECO:0000256" key="3">
    <source>
        <dbReference type="ARBA" id="ARBA00022692"/>
    </source>
</evidence>
<evidence type="ECO:0000256" key="6">
    <source>
        <dbReference type="ARBA" id="ARBA00023136"/>
    </source>
</evidence>
<feature type="transmembrane region" description="Helical" evidence="8">
    <location>
        <begin position="78"/>
        <end position="101"/>
    </location>
</feature>
<reference evidence="10 11" key="1">
    <citation type="journal article" date="2021" name="Sci. Rep.">
        <title>The distribution of antibiotic resistance genes in chicken gut microbiota commensals.</title>
        <authorList>
            <person name="Juricova H."/>
            <person name="Matiasovicova J."/>
            <person name="Kubasova T."/>
            <person name="Cejkova D."/>
            <person name="Rychlik I."/>
        </authorList>
    </citation>
    <scope>NUCLEOTIDE SEQUENCE [LARGE SCALE GENOMIC DNA]</scope>
    <source>
        <strain evidence="10 11">An829</strain>
    </source>
</reference>
<dbReference type="EMBL" id="JACJJC010000001">
    <property type="protein sequence ID" value="MBM6702950.1"/>
    <property type="molecule type" value="Genomic_DNA"/>
</dbReference>
<keyword evidence="7 10" id="KW-0012">Acyltransferase</keyword>
<dbReference type="PANTHER" id="PTHR23063">
    <property type="entry name" value="PHOSPHOLIPID ACYLTRANSFERASE"/>
    <property type="match status" value="1"/>
</dbReference>
<evidence type="ECO:0000256" key="4">
    <source>
        <dbReference type="ARBA" id="ARBA00022989"/>
    </source>
</evidence>
<keyword evidence="2" id="KW-0808">Transferase</keyword>
<protein>
    <submittedName>
        <fullName evidence="10">1-acyl-sn-glycerol-3-phosphate acyltransferase</fullName>
    </submittedName>
</protein>
<dbReference type="GO" id="GO:0016746">
    <property type="term" value="F:acyltransferase activity"/>
    <property type="evidence" value="ECO:0007669"/>
    <property type="project" value="UniProtKB-KW"/>
</dbReference>
<evidence type="ECO:0000259" key="9">
    <source>
        <dbReference type="SMART" id="SM00563"/>
    </source>
</evidence>
<keyword evidence="5" id="KW-0443">Lipid metabolism</keyword>
<dbReference type="InterPro" id="IPR002123">
    <property type="entry name" value="Plipid/glycerol_acylTrfase"/>
</dbReference>
<evidence type="ECO:0000313" key="10">
    <source>
        <dbReference type="EMBL" id="MBM6702950.1"/>
    </source>
</evidence>
<proteinExistence type="predicted"/>
<dbReference type="SUPFAM" id="SSF69593">
    <property type="entry name" value="Glycerol-3-phosphate (1)-acyltransferase"/>
    <property type="match status" value="1"/>
</dbReference>
<dbReference type="Proteomes" id="UP000715095">
    <property type="component" value="Unassembled WGS sequence"/>
</dbReference>
<keyword evidence="3 8" id="KW-0812">Transmembrane</keyword>
<gene>
    <name evidence="10" type="ORF">H6A60_00280</name>
</gene>
<evidence type="ECO:0000256" key="1">
    <source>
        <dbReference type="ARBA" id="ARBA00004370"/>
    </source>
</evidence>
<dbReference type="Pfam" id="PF01553">
    <property type="entry name" value="Acyltransferase"/>
    <property type="match status" value="1"/>
</dbReference>
<accession>A0ABS2DNH5</accession>
<evidence type="ECO:0000256" key="8">
    <source>
        <dbReference type="SAM" id="Phobius"/>
    </source>
</evidence>
<evidence type="ECO:0000256" key="5">
    <source>
        <dbReference type="ARBA" id="ARBA00023098"/>
    </source>
</evidence>
<sequence length="271" mass="29674">MRYLIGSLRLLLVGLLILFILFLIYCVFPFMNWRARARIIKPVAPWIPWVLGMKLCVKGRVPDACAAERGYRSEGCGYMVCCNHISFVDIFVLDSILPVHFVAKKEIASWPLFGAITTGVGTIYIDRTRRRSVIEVAEAMRTTLESGENVLFFPEGTTGPGDALLPFHANLFSAACAAKAQVLPIALRYTLEGKTSTIPSYADVPLFDVIKRIVFTPGLVAEATILDPIDSSENDRRAINAIASANMAAALGFVDATAEAALKRRESATSE</sequence>
<dbReference type="RefSeq" id="WP_205101346.1">
    <property type="nucleotide sequence ID" value="NZ_JACJJC010000001.1"/>
</dbReference>
<feature type="domain" description="Phospholipid/glycerol acyltransferase" evidence="9">
    <location>
        <begin position="78"/>
        <end position="190"/>
    </location>
</feature>
<feature type="transmembrane region" description="Helical" evidence="8">
    <location>
        <begin position="107"/>
        <end position="125"/>
    </location>
</feature>
<keyword evidence="6 8" id="KW-0472">Membrane</keyword>
<evidence type="ECO:0000313" key="11">
    <source>
        <dbReference type="Proteomes" id="UP000715095"/>
    </source>
</evidence>
<dbReference type="PANTHER" id="PTHR23063:SF52">
    <property type="entry name" value="LYSOPHOSPHATIDYLCHOLINE ACYLTRANSFERASE"/>
    <property type="match status" value="1"/>
</dbReference>
<feature type="transmembrane region" description="Helical" evidence="8">
    <location>
        <begin position="6"/>
        <end position="28"/>
    </location>
</feature>
<evidence type="ECO:0000256" key="7">
    <source>
        <dbReference type="ARBA" id="ARBA00023315"/>
    </source>
</evidence>